<name>A0A8C3H577_CHRPI</name>
<evidence type="ECO:0000256" key="5">
    <source>
        <dbReference type="SAM" id="SignalP"/>
    </source>
</evidence>
<dbReference type="Proteomes" id="UP000694380">
    <property type="component" value="Unplaced"/>
</dbReference>
<dbReference type="InterPro" id="IPR003599">
    <property type="entry name" value="Ig_sub"/>
</dbReference>
<dbReference type="GO" id="GO:0016020">
    <property type="term" value="C:membrane"/>
    <property type="evidence" value="ECO:0007669"/>
    <property type="project" value="UniProtKB-SubCell"/>
</dbReference>
<dbReference type="GeneTree" id="ENSGT00940000173950"/>
<evidence type="ECO:0000259" key="6">
    <source>
        <dbReference type="PROSITE" id="PS50835"/>
    </source>
</evidence>
<dbReference type="PROSITE" id="PS50835">
    <property type="entry name" value="IG_LIKE"/>
    <property type="match status" value="1"/>
</dbReference>
<dbReference type="Gene3D" id="2.60.40.10">
    <property type="entry name" value="Immunoglobulins"/>
    <property type="match status" value="2"/>
</dbReference>
<protein>
    <recommendedName>
        <fullName evidence="6">Ig-like domain-containing protein</fullName>
    </recommendedName>
</protein>
<evidence type="ECO:0000256" key="4">
    <source>
        <dbReference type="ARBA" id="ARBA00023180"/>
    </source>
</evidence>
<dbReference type="SMART" id="SM00409">
    <property type="entry name" value="IG"/>
    <property type="match status" value="1"/>
</dbReference>
<evidence type="ECO:0000256" key="1">
    <source>
        <dbReference type="ARBA" id="ARBA00004370"/>
    </source>
</evidence>
<reference evidence="7" key="1">
    <citation type="submission" date="2025-08" db="UniProtKB">
        <authorList>
            <consortium name="Ensembl"/>
        </authorList>
    </citation>
    <scope>IDENTIFICATION</scope>
</reference>
<dbReference type="AlphaFoldDB" id="A0A8C3H577"/>
<dbReference type="InterPro" id="IPR013783">
    <property type="entry name" value="Ig-like_fold"/>
</dbReference>
<dbReference type="InterPro" id="IPR007110">
    <property type="entry name" value="Ig-like_dom"/>
</dbReference>
<keyword evidence="2 5" id="KW-0732">Signal</keyword>
<dbReference type="InterPro" id="IPR003598">
    <property type="entry name" value="Ig_sub2"/>
</dbReference>
<keyword evidence="4" id="KW-0325">Glycoprotein</keyword>
<feature type="signal peptide" evidence="5">
    <location>
        <begin position="1"/>
        <end position="19"/>
    </location>
</feature>
<dbReference type="Pfam" id="PF07679">
    <property type="entry name" value="I-set"/>
    <property type="match status" value="1"/>
</dbReference>
<sequence>MRSAGWVPVALLSVGIVSACQSTGLAPTGDRVVGAVGCTVVFPGPEHIDTTGVVRWEYKQNENDPELTVVLYYVASPNPEILPEYKDRVVFNMSDWSLGLKMQLADQGLYRLRREEEEKSGKWIKLEVIEPLSKPELFRNSSLAGSTIEMVCNVTVGRVDSYQWKKDHKPLPRSDHYQLSWNNSVLLILNAIQADSGCYSCKVTNEVSENETSLELTISDSSAVVSNGVAVITAVVILVIADGNLYSE</sequence>
<gene>
    <name evidence="7" type="primary">LOC101943089</name>
</gene>
<feature type="chain" id="PRO_5034055371" description="Ig-like domain-containing protein" evidence="5">
    <location>
        <begin position="20"/>
        <end position="248"/>
    </location>
</feature>
<organism evidence="7 8">
    <name type="scientific">Chrysemys picta bellii</name>
    <name type="common">Western painted turtle</name>
    <name type="synonym">Emys bellii</name>
    <dbReference type="NCBI Taxonomy" id="8478"/>
    <lineage>
        <taxon>Eukaryota</taxon>
        <taxon>Metazoa</taxon>
        <taxon>Chordata</taxon>
        <taxon>Craniata</taxon>
        <taxon>Vertebrata</taxon>
        <taxon>Euteleostomi</taxon>
        <taxon>Archelosauria</taxon>
        <taxon>Testudinata</taxon>
        <taxon>Testudines</taxon>
        <taxon>Cryptodira</taxon>
        <taxon>Durocryptodira</taxon>
        <taxon>Testudinoidea</taxon>
        <taxon>Emydidae</taxon>
        <taxon>Chrysemys</taxon>
    </lineage>
</organism>
<dbReference type="GO" id="GO:0005911">
    <property type="term" value="C:cell-cell junction"/>
    <property type="evidence" value="ECO:0007669"/>
    <property type="project" value="TreeGrafter"/>
</dbReference>
<dbReference type="PROSITE" id="PS51257">
    <property type="entry name" value="PROKAR_LIPOPROTEIN"/>
    <property type="match status" value="1"/>
</dbReference>
<feature type="domain" description="Ig-like" evidence="6">
    <location>
        <begin position="135"/>
        <end position="219"/>
    </location>
</feature>
<dbReference type="InterPro" id="IPR036179">
    <property type="entry name" value="Ig-like_dom_sf"/>
</dbReference>
<keyword evidence="3" id="KW-0472">Membrane</keyword>
<keyword evidence="8" id="KW-1185">Reference proteome</keyword>
<evidence type="ECO:0000313" key="8">
    <source>
        <dbReference type="Proteomes" id="UP000694380"/>
    </source>
</evidence>
<dbReference type="SMART" id="SM00408">
    <property type="entry name" value="IGc2"/>
    <property type="match status" value="1"/>
</dbReference>
<evidence type="ECO:0000256" key="2">
    <source>
        <dbReference type="ARBA" id="ARBA00022729"/>
    </source>
</evidence>
<evidence type="ECO:0000256" key="3">
    <source>
        <dbReference type="ARBA" id="ARBA00023136"/>
    </source>
</evidence>
<comment type="subcellular location">
    <subcellularLocation>
        <location evidence="1">Membrane</location>
    </subcellularLocation>
</comment>
<dbReference type="InterPro" id="IPR013098">
    <property type="entry name" value="Ig_I-set"/>
</dbReference>
<dbReference type="InterPro" id="IPR015631">
    <property type="entry name" value="CD2/SLAM_rcpt"/>
</dbReference>
<dbReference type="PANTHER" id="PTHR12080">
    <property type="entry name" value="SIGNALING LYMPHOCYTIC ACTIVATION MOLECULE"/>
    <property type="match status" value="1"/>
</dbReference>
<dbReference type="PANTHER" id="PTHR12080:SF59">
    <property type="entry name" value="HEPATIC AND GLIAL CELL ADHESION MOLECULE"/>
    <property type="match status" value="1"/>
</dbReference>
<dbReference type="SUPFAM" id="SSF48726">
    <property type="entry name" value="Immunoglobulin"/>
    <property type="match status" value="1"/>
</dbReference>
<dbReference type="CDD" id="cd00096">
    <property type="entry name" value="Ig"/>
    <property type="match status" value="1"/>
</dbReference>
<reference evidence="7" key="2">
    <citation type="submission" date="2025-09" db="UniProtKB">
        <authorList>
            <consortium name="Ensembl"/>
        </authorList>
    </citation>
    <scope>IDENTIFICATION</scope>
</reference>
<accession>A0A8C3H577</accession>
<proteinExistence type="predicted"/>
<evidence type="ECO:0000313" key="7">
    <source>
        <dbReference type="Ensembl" id="ENSCPBP00000000189.1"/>
    </source>
</evidence>
<dbReference type="Ensembl" id="ENSCPBT00000000254.1">
    <property type="protein sequence ID" value="ENSCPBP00000000189.1"/>
    <property type="gene ID" value="ENSCPBG00000000185.1"/>
</dbReference>